<gene>
    <name evidence="2" type="ORF">PGAL8A_00178700</name>
</gene>
<dbReference type="AlphaFoldDB" id="A0A1J1GSQ3"/>
<keyword evidence="3" id="KW-1185">Reference proteome</keyword>
<proteinExistence type="predicted"/>
<organism evidence="2 3">
    <name type="scientific">Plasmodium gallinaceum</name>
    <dbReference type="NCBI Taxonomy" id="5849"/>
    <lineage>
        <taxon>Eukaryota</taxon>
        <taxon>Sar</taxon>
        <taxon>Alveolata</taxon>
        <taxon>Apicomplexa</taxon>
        <taxon>Aconoidasida</taxon>
        <taxon>Haemosporida</taxon>
        <taxon>Plasmodiidae</taxon>
        <taxon>Plasmodium</taxon>
        <taxon>Plasmodium (Haemamoeba)</taxon>
    </lineage>
</organism>
<keyword evidence="1" id="KW-0812">Transmembrane</keyword>
<reference evidence="2" key="1">
    <citation type="submission" date="2015-04" db="EMBL/GenBank/DDBJ databases">
        <authorList>
            <consortium name="Pathogen Informatics"/>
        </authorList>
    </citation>
    <scope>NUCLEOTIDE SEQUENCE [LARGE SCALE GENOMIC DNA]</scope>
    <source>
        <strain evidence="2">8A</strain>
    </source>
</reference>
<dbReference type="OrthoDB" id="6362699at2759"/>
<protein>
    <submittedName>
        <fullName evidence="2">Fam-e protein</fullName>
    </submittedName>
</protein>
<keyword evidence="1" id="KW-0472">Membrane</keyword>
<dbReference type="GeneID" id="39730314"/>
<evidence type="ECO:0000256" key="1">
    <source>
        <dbReference type="SAM" id="Phobius"/>
    </source>
</evidence>
<accession>A0A1J1GSQ3</accession>
<comment type="caution">
    <text evidence="2">The sequence shown here is derived from an EMBL/GenBank/DDBJ whole genome shotgun (WGS) entry which is preliminary data.</text>
</comment>
<sequence>MAFLYNEGCENSDGNSTKCIMNICQISQNKFETSYCRIHPLIVYIQKHLNSDLNDPSRNVFTYEYYPPTIKSRITVLSNNDQDGILLLYEYNPYHNKYPEKTYLCRLRHIKQKITLCESVNVGYLGRTLTFDSFDIINEENTNKNIISLKNPNHKIIKSKYDKLLFKELPNQFIKTKYISHYNRRSTLCKKIDNDYMECSDANYSGRLILLDDNGYYDLNRKYLYLPNNCFEENLNSSCSPYICDNQVTKEFVPCVYEEICVVKNIRTIKNISPIKKVMPIKSIIPIENTTPIKNLMPNSENIAAISVKSQDISHENGFNRNALFAMSFMSFLVLFTFFFCLIYTIFRKKRRKIN</sequence>
<evidence type="ECO:0000313" key="2">
    <source>
        <dbReference type="EMBL" id="CRG94075.1"/>
    </source>
</evidence>
<dbReference type="VEuPathDB" id="PlasmoDB:PGAL8A_00178700"/>
<dbReference type="RefSeq" id="XP_028526896.1">
    <property type="nucleotide sequence ID" value="XM_028670112.1"/>
</dbReference>
<evidence type="ECO:0000313" key="3">
    <source>
        <dbReference type="Proteomes" id="UP000220797"/>
    </source>
</evidence>
<name>A0A1J1GSQ3_PLAGA</name>
<dbReference type="Proteomes" id="UP000220797">
    <property type="component" value="Unassembled WGS sequence"/>
</dbReference>
<dbReference type="EMBL" id="CVMV01000021">
    <property type="protein sequence ID" value="CRG94075.1"/>
    <property type="molecule type" value="Genomic_DNA"/>
</dbReference>
<feature type="transmembrane region" description="Helical" evidence="1">
    <location>
        <begin position="323"/>
        <end position="347"/>
    </location>
</feature>
<keyword evidence="1" id="KW-1133">Transmembrane helix</keyword>